<protein>
    <recommendedName>
        <fullName evidence="3">Glycosyl transferase</fullName>
    </recommendedName>
</protein>
<dbReference type="KEGG" id="plad:PPGU16_59570"/>
<dbReference type="Proteomes" id="UP000510888">
    <property type="component" value="Plasmid PPGU16_p1"/>
</dbReference>
<evidence type="ECO:0000313" key="2">
    <source>
        <dbReference type="Proteomes" id="UP000510888"/>
    </source>
</evidence>
<accession>A0A7I8BY57</accession>
<evidence type="ECO:0000313" key="1">
    <source>
        <dbReference type="EMBL" id="BCF92890.1"/>
    </source>
</evidence>
<gene>
    <name evidence="1" type="ORF">PPGU16_59570</name>
</gene>
<keyword evidence="2" id="KW-1185">Reference proteome</keyword>
<name>A0A7I8BY57_9BURK</name>
<sequence>MRYWHHLSVHGQTERIAGLFDSSRWIGPSTEQTLFDRGCVQPRDLATACATGTQVFTTRERFIDAGLFDDSMQIWQDWDLWLRIAQRHGQFIGMRKRTYVIDTTHDSLRISHKPESVVRPAAQMFALKHHASSPIQRIRVLAVLADYPQVRLGLLELTGLLVFGRGKAVGKYLLRRTFGADRLDSVRRRLPDWSHFLTKIRLSGMRR</sequence>
<dbReference type="EMBL" id="AP023176">
    <property type="protein sequence ID" value="BCF92890.1"/>
    <property type="molecule type" value="Genomic_DNA"/>
</dbReference>
<dbReference type="AlphaFoldDB" id="A0A7I8BY57"/>
<dbReference type="SUPFAM" id="SSF53448">
    <property type="entry name" value="Nucleotide-diphospho-sugar transferases"/>
    <property type="match status" value="1"/>
</dbReference>
<evidence type="ECO:0008006" key="3">
    <source>
        <dbReference type="Google" id="ProtNLM"/>
    </source>
</evidence>
<reference evidence="1 2" key="1">
    <citation type="journal article" date="2020" name="Genes (Basel)">
        <title>Genomic Comparison of Insect Gut Symbionts from Divergent Burkholderia Subclades.</title>
        <authorList>
            <person name="Takeshita K."/>
            <person name="Kikuchi Y."/>
        </authorList>
    </citation>
    <scope>NUCLEOTIDE SEQUENCE [LARGE SCALE GENOMIC DNA]</scope>
    <source>
        <strain evidence="1 2">PGU16</strain>
        <plasmid evidence="1 2">PPGU16_p1</plasmid>
    </source>
</reference>
<keyword evidence="1" id="KW-0614">Plasmid</keyword>
<organism evidence="1 2">
    <name type="scientific">Paraburkholderia largidicola</name>
    <dbReference type="NCBI Taxonomy" id="3014751"/>
    <lineage>
        <taxon>Bacteria</taxon>
        <taxon>Pseudomonadati</taxon>
        <taxon>Pseudomonadota</taxon>
        <taxon>Betaproteobacteria</taxon>
        <taxon>Burkholderiales</taxon>
        <taxon>Burkholderiaceae</taxon>
        <taxon>Paraburkholderia</taxon>
    </lineage>
</organism>
<geneLocation type="plasmid" evidence="1 2">
    <name>PPGU16_p1</name>
</geneLocation>
<dbReference type="InterPro" id="IPR029044">
    <property type="entry name" value="Nucleotide-diphossugar_trans"/>
</dbReference>
<dbReference type="Gene3D" id="3.90.550.10">
    <property type="entry name" value="Spore Coat Polysaccharide Biosynthesis Protein SpsA, Chain A"/>
    <property type="match status" value="1"/>
</dbReference>
<proteinExistence type="predicted"/>